<proteinExistence type="predicted"/>
<feature type="region of interest" description="Disordered" evidence="1">
    <location>
        <begin position="25"/>
        <end position="54"/>
    </location>
</feature>
<organism evidence="2">
    <name type="scientific">Burkholderia pseudomallei 1710a</name>
    <dbReference type="NCBI Taxonomy" id="320371"/>
    <lineage>
        <taxon>Bacteria</taxon>
        <taxon>Pseudomonadati</taxon>
        <taxon>Pseudomonadota</taxon>
        <taxon>Betaproteobacteria</taxon>
        <taxon>Burkholderiales</taxon>
        <taxon>Burkholderiaceae</taxon>
        <taxon>Burkholderia</taxon>
        <taxon>pseudomallei group</taxon>
    </lineage>
</organism>
<protein>
    <submittedName>
        <fullName evidence="2">Uncharacterized protein</fullName>
    </submittedName>
</protein>
<evidence type="ECO:0000313" key="2">
    <source>
        <dbReference type="EMBL" id="EET04373.1"/>
    </source>
</evidence>
<dbReference type="HOGENOM" id="CLU_2506348_0_0_4"/>
<evidence type="ECO:0000256" key="1">
    <source>
        <dbReference type="SAM" id="MobiDB-lite"/>
    </source>
</evidence>
<reference evidence="2" key="1">
    <citation type="submission" date="2009-05" db="EMBL/GenBank/DDBJ databases">
        <authorList>
            <person name="Harkins D.M."/>
            <person name="DeShazer D."/>
            <person name="Woods D.E."/>
            <person name="Brinkac L.M."/>
            <person name="Brown K.A."/>
            <person name="Hung G.C."/>
            <person name="Tuanyok A."/>
            <person name="Zhang B."/>
            <person name="Nierman W.C."/>
        </authorList>
    </citation>
    <scope>NUCLEOTIDE SEQUENCE [LARGE SCALE GENOMIC DNA]</scope>
    <source>
        <strain evidence="2">1710a</strain>
    </source>
</reference>
<sequence>MPFVACGSATVAPVWLVRRWLHHNGARRPPADLGQETGNRQTKRGIAQSETIDASASGADTVRAASIVDSNQIPQTYAWLQWPCQ</sequence>
<dbReference type="RefSeq" id="WP_004524981.1">
    <property type="nucleotide sequence ID" value="NZ_CM000833.1"/>
</dbReference>
<dbReference type="EMBL" id="CM000833">
    <property type="protein sequence ID" value="EET04373.1"/>
    <property type="molecule type" value="Genomic_DNA"/>
</dbReference>
<dbReference type="Proteomes" id="UP000001812">
    <property type="component" value="Chromosome II"/>
</dbReference>
<name>A0A0E1VU34_BURPE</name>
<accession>A0A0E1VU34</accession>
<dbReference type="GeneID" id="93064181"/>
<gene>
    <name evidence="2" type="ORF">BURPS1710A_A1930</name>
</gene>
<dbReference type="AlphaFoldDB" id="A0A0E1VU34"/>